<reference evidence="1" key="1">
    <citation type="submission" date="2015-11" db="EMBL/GenBank/DDBJ databases">
        <title>De novo transcriptome assembly of four potential Pierce s Disease insect vectors from Arizona vineyards.</title>
        <authorList>
            <person name="Tassone E.E."/>
        </authorList>
    </citation>
    <scope>NUCLEOTIDE SEQUENCE</scope>
</reference>
<dbReference type="AlphaFoldDB" id="A0A1B6LN20"/>
<sequence>MDLVSLIAMANRQNPYTVTLMAPEDFFDFKSAAENTLDTKKLEISKVHWIQVSKGNVKVKTRRTLNEMEAWKECNVLKKNVEMGQIKDKLFNLSCKNRL</sequence>
<accession>A0A1B6LN20</accession>
<name>A0A1B6LN20_9HEMI</name>
<feature type="non-terminal residue" evidence="1">
    <location>
        <position position="99"/>
    </location>
</feature>
<protein>
    <submittedName>
        <fullName evidence="1">Uncharacterized protein</fullName>
    </submittedName>
</protein>
<evidence type="ECO:0000313" key="1">
    <source>
        <dbReference type="EMBL" id="JAT25056.1"/>
    </source>
</evidence>
<organism evidence="1">
    <name type="scientific">Graphocephala atropunctata</name>
    <dbReference type="NCBI Taxonomy" id="36148"/>
    <lineage>
        <taxon>Eukaryota</taxon>
        <taxon>Metazoa</taxon>
        <taxon>Ecdysozoa</taxon>
        <taxon>Arthropoda</taxon>
        <taxon>Hexapoda</taxon>
        <taxon>Insecta</taxon>
        <taxon>Pterygota</taxon>
        <taxon>Neoptera</taxon>
        <taxon>Paraneoptera</taxon>
        <taxon>Hemiptera</taxon>
        <taxon>Auchenorrhyncha</taxon>
        <taxon>Membracoidea</taxon>
        <taxon>Cicadellidae</taxon>
        <taxon>Cicadellinae</taxon>
        <taxon>Cicadellini</taxon>
        <taxon>Graphocephala</taxon>
    </lineage>
</organism>
<proteinExistence type="predicted"/>
<gene>
    <name evidence="1" type="ORF">g.51018</name>
</gene>
<dbReference type="EMBL" id="GEBQ01014921">
    <property type="protein sequence ID" value="JAT25056.1"/>
    <property type="molecule type" value="Transcribed_RNA"/>
</dbReference>